<reference evidence="4" key="1">
    <citation type="submission" date="2022-11" db="UniProtKB">
        <authorList>
            <consortium name="WormBaseParasite"/>
        </authorList>
    </citation>
    <scope>IDENTIFICATION</scope>
</reference>
<evidence type="ECO:0000256" key="1">
    <source>
        <dbReference type="SAM" id="MobiDB-lite"/>
    </source>
</evidence>
<keyword evidence="2" id="KW-0812">Transmembrane</keyword>
<evidence type="ECO:0000313" key="4">
    <source>
        <dbReference type="WBParaSite" id="jg15072"/>
    </source>
</evidence>
<keyword evidence="3" id="KW-1185">Reference proteome</keyword>
<feature type="compositionally biased region" description="Polar residues" evidence="1">
    <location>
        <begin position="325"/>
        <end position="338"/>
    </location>
</feature>
<evidence type="ECO:0000256" key="2">
    <source>
        <dbReference type="SAM" id="Phobius"/>
    </source>
</evidence>
<feature type="region of interest" description="Disordered" evidence="1">
    <location>
        <begin position="322"/>
        <end position="347"/>
    </location>
</feature>
<organism evidence="3 4">
    <name type="scientific">Ditylenchus dipsaci</name>
    <dbReference type="NCBI Taxonomy" id="166011"/>
    <lineage>
        <taxon>Eukaryota</taxon>
        <taxon>Metazoa</taxon>
        <taxon>Ecdysozoa</taxon>
        <taxon>Nematoda</taxon>
        <taxon>Chromadorea</taxon>
        <taxon>Rhabditida</taxon>
        <taxon>Tylenchina</taxon>
        <taxon>Tylenchomorpha</taxon>
        <taxon>Sphaerularioidea</taxon>
        <taxon>Anguinidae</taxon>
        <taxon>Anguininae</taxon>
        <taxon>Ditylenchus</taxon>
    </lineage>
</organism>
<dbReference type="Proteomes" id="UP000887574">
    <property type="component" value="Unplaced"/>
</dbReference>
<dbReference type="WBParaSite" id="jg15072">
    <property type="protein sequence ID" value="jg15072"/>
    <property type="gene ID" value="jg15072"/>
</dbReference>
<proteinExistence type="predicted"/>
<feature type="region of interest" description="Disordered" evidence="1">
    <location>
        <begin position="265"/>
        <end position="300"/>
    </location>
</feature>
<sequence>MDPEKVKYIMSSQIAPLSRVLGGIHIEELRLAEFRKRRPPADNTRLTNMMIVLGIGIGFCYFVVAVKQFNHLFQRLATKTIANTQKDQTEKKSTRNYGTCTDHLLSNYEALNGKPKSKAIPSQKKKNITATFSNDIDGKRVVVSQSTPAFEPKKYQNMFACDPSQLPQEVFHMSEMVKPIEDKHYQTKGKSSQSDLDDDDAFLPEAPFQTTNRQSVSGTVNLPSVILVSSISQENVPEKNNNKKLELYPPSAGAAAFLDTGVKANPYERPLSRRGSRESTPEQGEEEYEDNRDTPQPIGDEVGIESMLQEGLKKDLSMTLKFKAPSSNRQNSPTWTSDSGDEEETGTVYHQLENDIHASDEEEVKQRAHKTFNKEIPVINRLLPTFHSEEISDSENEYGEPNETKVLDRHHYERLQESPIPNSFTNEEIRQATLERESSLDMRQDE</sequence>
<protein>
    <submittedName>
        <fullName evidence="4">Uncharacterized protein</fullName>
    </submittedName>
</protein>
<name>A0A915D3P3_9BILA</name>
<keyword evidence="2" id="KW-0472">Membrane</keyword>
<accession>A0A915D3P3</accession>
<feature type="transmembrane region" description="Helical" evidence="2">
    <location>
        <begin position="46"/>
        <end position="66"/>
    </location>
</feature>
<dbReference type="AlphaFoldDB" id="A0A915D3P3"/>
<keyword evidence="2" id="KW-1133">Transmembrane helix</keyword>
<evidence type="ECO:0000313" key="3">
    <source>
        <dbReference type="Proteomes" id="UP000887574"/>
    </source>
</evidence>